<proteinExistence type="predicted"/>
<dbReference type="VEuPathDB" id="FungiDB:PITG_19599"/>
<evidence type="ECO:0000313" key="2">
    <source>
        <dbReference type="Proteomes" id="UP000006643"/>
    </source>
</evidence>
<organism evidence="1 2">
    <name type="scientific">Phytophthora infestans (strain T30-4)</name>
    <name type="common">Potato late blight agent</name>
    <dbReference type="NCBI Taxonomy" id="403677"/>
    <lineage>
        <taxon>Eukaryota</taxon>
        <taxon>Sar</taxon>
        <taxon>Stramenopiles</taxon>
        <taxon>Oomycota</taxon>
        <taxon>Peronosporomycetes</taxon>
        <taxon>Peronosporales</taxon>
        <taxon>Peronosporaceae</taxon>
        <taxon>Phytophthora</taxon>
    </lineage>
</organism>
<sequence length="159" mass="16738">MITTGDAHVKVEKQMIMARNRPVFVGSTSGSRHRDFPSSVGPTTFIESGILVSGEVPPGSTWSSGTLTYDGSRLTSAGTLGGIQEFGLIGSSDLSPDPPDLTDWLRSPVLHPPQTPGYLRAGSGYLLLSMIQPSPLGSQSDDFSVESSAELDMKVLGSL</sequence>
<protein>
    <submittedName>
        <fullName evidence="1">Uncharacterized protein</fullName>
    </submittedName>
</protein>
<gene>
    <name evidence="1" type="ORF">PITG_19599</name>
</gene>
<dbReference type="RefSeq" id="XP_002896073.1">
    <property type="nucleotide sequence ID" value="XM_002896027.1"/>
</dbReference>
<name>D0P0V7_PHYIT</name>
<dbReference type="Proteomes" id="UP000006643">
    <property type="component" value="Unassembled WGS sequence"/>
</dbReference>
<keyword evidence="2" id="KW-1185">Reference proteome</keyword>
<evidence type="ECO:0000313" key="1">
    <source>
        <dbReference type="EMBL" id="EEY53079.1"/>
    </source>
</evidence>
<reference evidence="2" key="1">
    <citation type="journal article" date="2009" name="Nature">
        <title>Genome sequence and analysis of the Irish potato famine pathogen Phytophthora infestans.</title>
        <authorList>
            <consortium name="The Broad Institute Genome Sequencing Platform"/>
            <person name="Haas B.J."/>
            <person name="Kamoun S."/>
            <person name="Zody M.C."/>
            <person name="Jiang R.H."/>
            <person name="Handsaker R.E."/>
            <person name="Cano L.M."/>
            <person name="Grabherr M."/>
            <person name="Kodira C.D."/>
            <person name="Raffaele S."/>
            <person name="Torto-Alalibo T."/>
            <person name="Bozkurt T.O."/>
            <person name="Ah-Fong A.M."/>
            <person name="Alvarado L."/>
            <person name="Anderson V.L."/>
            <person name="Armstrong M.R."/>
            <person name="Avrova A."/>
            <person name="Baxter L."/>
            <person name="Beynon J."/>
            <person name="Boevink P.C."/>
            <person name="Bollmann S.R."/>
            <person name="Bos J.I."/>
            <person name="Bulone V."/>
            <person name="Cai G."/>
            <person name="Cakir C."/>
            <person name="Carrington J.C."/>
            <person name="Chawner M."/>
            <person name="Conti L."/>
            <person name="Costanzo S."/>
            <person name="Ewan R."/>
            <person name="Fahlgren N."/>
            <person name="Fischbach M.A."/>
            <person name="Fugelstad J."/>
            <person name="Gilroy E.M."/>
            <person name="Gnerre S."/>
            <person name="Green P.J."/>
            <person name="Grenville-Briggs L.J."/>
            <person name="Griffith J."/>
            <person name="Grunwald N.J."/>
            <person name="Horn K."/>
            <person name="Horner N.R."/>
            <person name="Hu C.H."/>
            <person name="Huitema E."/>
            <person name="Jeong D.H."/>
            <person name="Jones A.M."/>
            <person name="Jones J.D."/>
            <person name="Jones R.W."/>
            <person name="Karlsson E.K."/>
            <person name="Kunjeti S.G."/>
            <person name="Lamour K."/>
            <person name="Liu Z."/>
            <person name="Ma L."/>
            <person name="Maclean D."/>
            <person name="Chibucos M.C."/>
            <person name="McDonald H."/>
            <person name="McWalters J."/>
            <person name="Meijer H.J."/>
            <person name="Morgan W."/>
            <person name="Morris P.F."/>
            <person name="Munro C.A."/>
            <person name="O'Neill K."/>
            <person name="Ospina-Giraldo M."/>
            <person name="Pinzon A."/>
            <person name="Pritchard L."/>
            <person name="Ramsahoye B."/>
            <person name="Ren Q."/>
            <person name="Restrepo S."/>
            <person name="Roy S."/>
            <person name="Sadanandom A."/>
            <person name="Savidor A."/>
            <person name="Schornack S."/>
            <person name="Schwartz D.C."/>
            <person name="Schumann U.D."/>
            <person name="Schwessinger B."/>
            <person name="Seyer L."/>
            <person name="Sharpe T."/>
            <person name="Silvar C."/>
            <person name="Song J."/>
            <person name="Studholme D.J."/>
            <person name="Sykes S."/>
            <person name="Thines M."/>
            <person name="van de Vondervoort P.J."/>
            <person name="Phuntumart V."/>
            <person name="Wawra S."/>
            <person name="Weide R."/>
            <person name="Win J."/>
            <person name="Young C."/>
            <person name="Zhou S."/>
            <person name="Fry W."/>
            <person name="Meyers B.C."/>
            <person name="van West P."/>
            <person name="Ristaino J."/>
            <person name="Govers F."/>
            <person name="Birch P.R."/>
            <person name="Whisson S.C."/>
            <person name="Judelson H.S."/>
            <person name="Nusbaum C."/>
        </authorList>
    </citation>
    <scope>NUCLEOTIDE SEQUENCE [LARGE SCALE GENOMIC DNA]</scope>
    <source>
        <strain evidence="2">T30-4</strain>
    </source>
</reference>
<dbReference type="AlphaFoldDB" id="D0P0V7"/>
<dbReference type="GeneID" id="9464182"/>
<dbReference type="KEGG" id="pif:PITG_19599"/>
<dbReference type="EMBL" id="DS028226">
    <property type="protein sequence ID" value="EEY53079.1"/>
    <property type="molecule type" value="Genomic_DNA"/>
</dbReference>
<accession>D0P0V7</accession>
<dbReference type="InParanoid" id="D0P0V7"/>
<dbReference type="HOGENOM" id="CLU_1664132_0_0_1"/>